<sequence length="338" mass="37509">MGPQVPPEVQYSEWKPSIIVSKKRKNAVVECDPSTDNPAKKTKRDSKSSSDSNRAVIPVARSPVGMIWDEVNWSCAYDSFFGVLLNFWIEDPVRWSAAFHEHGELLTLVSSQFAKYVAGTFTPEQARNAVRRGLYTVNRRVFAYGPHLTSIDRLAMTMLSDITYASGHNACFVCGCHDPVQHNFLEAYVSVGLSESNREPTGVSINEWMRAYMSKGRGICRVCANRRLRGSTSMHDVILKAVPPFVVISLDSDNILLDQHLIIDATNGQATLNLRGIVYGGEGHFTCRIVRPNGETWFHDGITTGSSCVRELDYGLVGNLLAMQTCRGKRAIVAVYVS</sequence>
<feature type="region of interest" description="Disordered" evidence="1">
    <location>
        <begin position="23"/>
        <end position="54"/>
    </location>
</feature>
<evidence type="ECO:0000313" key="2">
    <source>
        <dbReference type="EMBL" id="KAJ7705904.1"/>
    </source>
</evidence>
<name>A0AAD7GV48_9AGAR</name>
<organism evidence="2 3">
    <name type="scientific">Mycena metata</name>
    <dbReference type="NCBI Taxonomy" id="1033252"/>
    <lineage>
        <taxon>Eukaryota</taxon>
        <taxon>Fungi</taxon>
        <taxon>Dikarya</taxon>
        <taxon>Basidiomycota</taxon>
        <taxon>Agaricomycotina</taxon>
        <taxon>Agaricomycetes</taxon>
        <taxon>Agaricomycetidae</taxon>
        <taxon>Agaricales</taxon>
        <taxon>Marasmiineae</taxon>
        <taxon>Mycenaceae</taxon>
        <taxon>Mycena</taxon>
    </lineage>
</organism>
<evidence type="ECO:0000256" key="1">
    <source>
        <dbReference type="SAM" id="MobiDB-lite"/>
    </source>
</evidence>
<evidence type="ECO:0000313" key="3">
    <source>
        <dbReference type="Proteomes" id="UP001215598"/>
    </source>
</evidence>
<keyword evidence="3" id="KW-1185">Reference proteome</keyword>
<comment type="caution">
    <text evidence="2">The sequence shown here is derived from an EMBL/GenBank/DDBJ whole genome shotgun (WGS) entry which is preliminary data.</text>
</comment>
<reference evidence="2" key="1">
    <citation type="submission" date="2023-03" db="EMBL/GenBank/DDBJ databases">
        <title>Massive genome expansion in bonnet fungi (Mycena s.s.) driven by repeated elements and novel gene families across ecological guilds.</title>
        <authorList>
            <consortium name="Lawrence Berkeley National Laboratory"/>
            <person name="Harder C.B."/>
            <person name="Miyauchi S."/>
            <person name="Viragh M."/>
            <person name="Kuo A."/>
            <person name="Thoen E."/>
            <person name="Andreopoulos B."/>
            <person name="Lu D."/>
            <person name="Skrede I."/>
            <person name="Drula E."/>
            <person name="Henrissat B."/>
            <person name="Morin E."/>
            <person name="Kohler A."/>
            <person name="Barry K."/>
            <person name="LaButti K."/>
            <person name="Morin E."/>
            <person name="Salamov A."/>
            <person name="Lipzen A."/>
            <person name="Mereny Z."/>
            <person name="Hegedus B."/>
            <person name="Baldrian P."/>
            <person name="Stursova M."/>
            <person name="Weitz H."/>
            <person name="Taylor A."/>
            <person name="Grigoriev I.V."/>
            <person name="Nagy L.G."/>
            <person name="Martin F."/>
            <person name="Kauserud H."/>
        </authorList>
    </citation>
    <scope>NUCLEOTIDE SEQUENCE</scope>
    <source>
        <strain evidence="2">CBHHK182m</strain>
    </source>
</reference>
<protein>
    <submittedName>
        <fullName evidence="2">Uncharacterized protein</fullName>
    </submittedName>
</protein>
<proteinExistence type="predicted"/>
<gene>
    <name evidence="2" type="ORF">B0H16DRAFT_1345954</name>
</gene>
<dbReference type="EMBL" id="JARKIB010000462">
    <property type="protein sequence ID" value="KAJ7705904.1"/>
    <property type="molecule type" value="Genomic_DNA"/>
</dbReference>
<dbReference type="AlphaFoldDB" id="A0AAD7GV48"/>
<accession>A0AAD7GV48</accession>
<dbReference type="Proteomes" id="UP001215598">
    <property type="component" value="Unassembled WGS sequence"/>
</dbReference>